<evidence type="ECO:0000259" key="1">
    <source>
        <dbReference type="Pfam" id="PF01261"/>
    </source>
</evidence>
<dbReference type="PANTHER" id="PTHR12110:SF41">
    <property type="entry name" value="INOSOSE DEHYDRATASE"/>
    <property type="match status" value="1"/>
</dbReference>
<dbReference type="InterPro" id="IPR036237">
    <property type="entry name" value="Xyl_isomerase-like_sf"/>
</dbReference>
<feature type="domain" description="Xylose isomerase-like TIM barrel" evidence="1">
    <location>
        <begin position="33"/>
        <end position="264"/>
    </location>
</feature>
<protein>
    <recommendedName>
        <fullName evidence="1">Xylose isomerase-like TIM barrel domain-containing protein</fullName>
    </recommendedName>
</protein>
<reference evidence="2 3" key="1">
    <citation type="journal article" date="2018" name="Nat. Biotechnol.">
        <title>A standardized bacterial taxonomy based on genome phylogeny substantially revises the tree of life.</title>
        <authorList>
            <person name="Parks D.H."/>
            <person name="Chuvochina M."/>
            <person name="Waite D.W."/>
            <person name="Rinke C."/>
            <person name="Skarshewski A."/>
            <person name="Chaumeil P.A."/>
            <person name="Hugenholtz P."/>
        </authorList>
    </citation>
    <scope>NUCLEOTIDE SEQUENCE [LARGE SCALE GENOMIC DNA]</scope>
    <source>
        <strain evidence="2">UBA9375</strain>
    </source>
</reference>
<sequence length="271" mass="30405">MPANSIDLRKIMSRFKLAVATRHFGQPIKRAIKTAAQIGARGVQLDVQNEISPVSFGASGERQFRKLLEEFNLSVASLRLPARRTLVDPEFLDERVSQIRSALEFAWRMKAPCLIIHPGTIQSTDSSNFPMICEVLNDLARHASHIGTDLCLACEKNSSAVIRELVSNVTTGFVGIDFDTAEMVYTRQDPEKTIRELYTWIKSYRLRDAVREMDGEGSEVALGKGMVVWDHFLPLVLETGYQGWLTVDRTQGESKLEDCRSGISYLNSLLP</sequence>
<dbReference type="SUPFAM" id="SSF51658">
    <property type="entry name" value="Xylose isomerase-like"/>
    <property type="match status" value="1"/>
</dbReference>
<dbReference type="AlphaFoldDB" id="A0A3D3R3F7"/>
<evidence type="ECO:0000313" key="2">
    <source>
        <dbReference type="EMBL" id="HCO22120.1"/>
    </source>
</evidence>
<comment type="caution">
    <text evidence="2">The sequence shown here is derived from an EMBL/GenBank/DDBJ whole genome shotgun (WGS) entry which is preliminary data.</text>
</comment>
<dbReference type="InterPro" id="IPR013022">
    <property type="entry name" value="Xyl_isomerase-like_TIM-brl"/>
</dbReference>
<name>A0A3D3R3F7_9PLAN</name>
<dbReference type="Proteomes" id="UP000263642">
    <property type="component" value="Unassembled WGS sequence"/>
</dbReference>
<dbReference type="InterPro" id="IPR050312">
    <property type="entry name" value="IolE/XylAMocC-like"/>
</dbReference>
<dbReference type="PANTHER" id="PTHR12110">
    <property type="entry name" value="HYDROXYPYRUVATE ISOMERASE"/>
    <property type="match status" value="1"/>
</dbReference>
<dbReference type="Gene3D" id="3.20.20.150">
    <property type="entry name" value="Divalent-metal-dependent TIM barrel enzymes"/>
    <property type="match status" value="1"/>
</dbReference>
<organism evidence="2 3">
    <name type="scientific">Gimesia maris</name>
    <dbReference type="NCBI Taxonomy" id="122"/>
    <lineage>
        <taxon>Bacteria</taxon>
        <taxon>Pseudomonadati</taxon>
        <taxon>Planctomycetota</taxon>
        <taxon>Planctomycetia</taxon>
        <taxon>Planctomycetales</taxon>
        <taxon>Planctomycetaceae</taxon>
        <taxon>Gimesia</taxon>
    </lineage>
</organism>
<dbReference type="EMBL" id="DQAY01000022">
    <property type="protein sequence ID" value="HCO22120.1"/>
    <property type="molecule type" value="Genomic_DNA"/>
</dbReference>
<proteinExistence type="predicted"/>
<dbReference type="Pfam" id="PF01261">
    <property type="entry name" value="AP_endonuc_2"/>
    <property type="match status" value="1"/>
</dbReference>
<evidence type="ECO:0000313" key="3">
    <source>
        <dbReference type="Proteomes" id="UP000263642"/>
    </source>
</evidence>
<gene>
    <name evidence="2" type="ORF">DIT97_03290</name>
</gene>
<accession>A0A3D3R3F7</accession>